<feature type="coiled-coil region" evidence="1">
    <location>
        <begin position="57"/>
        <end position="84"/>
    </location>
</feature>
<dbReference type="EMBL" id="CAWYQH010000174">
    <property type="protein sequence ID" value="CAK8698058.1"/>
    <property type="molecule type" value="Genomic_DNA"/>
</dbReference>
<accession>A0ABP0H3R1</accession>
<dbReference type="Pfam" id="PF03999">
    <property type="entry name" value="MAP65_ASE1"/>
    <property type="match status" value="1"/>
</dbReference>
<sequence length="721" mass="82691">MSRRRTQPLEMSLLNVMQKYLSQLEIIWTEIGIPDKQMEARGNTVCSHMENLLKDMVDEELKLQKNFEEKIKRYSQQAASLKKLLCIDDSQESSLEHFALPSNETSSSASSLSHGISGSLLLKEKNARDEVIKLRKIQETRKAKVQLYIECEKKLCLQLDQNPKYTCDVDSYLTESNIASIGSRVAALQENYDKRLLRYETLRFNIMEKLDKYGSPTEAGFMAAIVANAKPMFPLSDEKLQTIETMANNMVFMLRKETASNFANEITKLWQRLEMAKTECDDFEKKYMIINDQISEKAIEALKNELERLKKLEESRLQCQIEEAQQKLAKLKTDNFMESEEDQPICEFKKLQDFLQQLQKNVRVKEACAKDREFVVNKLQTWKAAFDHLLELEERSHDPSRLKNRGGKLLAEERGRKQLQKQMHRMEKNALNAAEQWTAAKGVQFLANDLPLDAYFEIHWKKFIEIRGKLHMQRKLKRKKETEEEMRYGSTNPNKPNRSDPKRLKSDKTMEPKCDASKHLTSWGDVQGVPMKSNLGKFATIPGKKGKMATAAGVSNTTDTMPAKTFIPAMAETRKLRRRSKSESNLAKVGLSIFKRQTVSKKIEGNLNVLPLASGEAAKRYECGEYYSNCAGKDGKEYKEKHDKNILTFLGCVRGQRSAHSSKIDSSHMSLTEVNFSETLQGEPVRDETIFPAADNHREFDALLQERVAKEPNSRSSAYGL</sequence>
<keyword evidence="4" id="KW-1185">Reference proteome</keyword>
<evidence type="ECO:0000256" key="2">
    <source>
        <dbReference type="SAM" id="MobiDB-lite"/>
    </source>
</evidence>
<reference evidence="3 4" key="1">
    <citation type="submission" date="2024-02" db="EMBL/GenBank/DDBJ databases">
        <authorList>
            <person name="Daric V."/>
            <person name="Darras S."/>
        </authorList>
    </citation>
    <scope>NUCLEOTIDE SEQUENCE [LARGE SCALE GENOMIC DNA]</scope>
</reference>
<feature type="coiled-coil region" evidence="1">
    <location>
        <begin position="273"/>
        <end position="341"/>
    </location>
</feature>
<feature type="coiled-coil region" evidence="1">
    <location>
        <begin position="409"/>
        <end position="436"/>
    </location>
</feature>
<dbReference type="PANTHER" id="PTHR19321">
    <property type="entry name" value="PROTEIN REGULATOR OF CYTOKINESIS 1 PRC1-RELATED"/>
    <property type="match status" value="1"/>
</dbReference>
<dbReference type="Gene3D" id="1.20.58.1520">
    <property type="match status" value="1"/>
</dbReference>
<evidence type="ECO:0008006" key="5">
    <source>
        <dbReference type="Google" id="ProtNLM"/>
    </source>
</evidence>
<protein>
    <recommendedName>
        <fullName evidence="5">Protein regulator of cytokinesis 1</fullName>
    </recommendedName>
</protein>
<dbReference type="Proteomes" id="UP001642483">
    <property type="component" value="Unassembled WGS sequence"/>
</dbReference>
<dbReference type="PANTHER" id="PTHR19321:SF41">
    <property type="entry name" value="FASCETTO-RELATED"/>
    <property type="match status" value="1"/>
</dbReference>
<feature type="region of interest" description="Disordered" evidence="2">
    <location>
        <begin position="471"/>
        <end position="515"/>
    </location>
</feature>
<organism evidence="3 4">
    <name type="scientific">Clavelina lepadiformis</name>
    <name type="common">Light-bulb sea squirt</name>
    <name type="synonym">Ascidia lepadiformis</name>
    <dbReference type="NCBI Taxonomy" id="159417"/>
    <lineage>
        <taxon>Eukaryota</taxon>
        <taxon>Metazoa</taxon>
        <taxon>Chordata</taxon>
        <taxon>Tunicata</taxon>
        <taxon>Ascidiacea</taxon>
        <taxon>Aplousobranchia</taxon>
        <taxon>Clavelinidae</taxon>
        <taxon>Clavelina</taxon>
    </lineage>
</organism>
<gene>
    <name evidence="3" type="ORF">CVLEPA_LOCUS31522</name>
</gene>
<name>A0ABP0H3R1_CLALP</name>
<proteinExistence type="predicted"/>
<dbReference type="InterPro" id="IPR007145">
    <property type="entry name" value="MAP65_Ase1_PRC1"/>
</dbReference>
<keyword evidence="1" id="KW-0175">Coiled coil</keyword>
<evidence type="ECO:0000313" key="4">
    <source>
        <dbReference type="Proteomes" id="UP001642483"/>
    </source>
</evidence>
<feature type="compositionally biased region" description="Basic and acidic residues" evidence="2">
    <location>
        <begin position="497"/>
        <end position="515"/>
    </location>
</feature>
<comment type="caution">
    <text evidence="3">The sequence shown here is derived from an EMBL/GenBank/DDBJ whole genome shotgun (WGS) entry which is preliminary data.</text>
</comment>
<evidence type="ECO:0000256" key="1">
    <source>
        <dbReference type="SAM" id="Coils"/>
    </source>
</evidence>
<evidence type="ECO:0000313" key="3">
    <source>
        <dbReference type="EMBL" id="CAK8698058.1"/>
    </source>
</evidence>